<name>A0ABP3PM51_9PROT</name>
<dbReference type="SUPFAM" id="SSF111369">
    <property type="entry name" value="HlyD-like secretion proteins"/>
    <property type="match status" value="1"/>
</dbReference>
<feature type="domain" description="CzcB-like C-terminal circularly permuted SH3-like" evidence="6">
    <location>
        <begin position="323"/>
        <end position="380"/>
    </location>
</feature>
<organism evidence="7 8">
    <name type="scientific">Craurococcus roseus</name>
    <dbReference type="NCBI Taxonomy" id="77585"/>
    <lineage>
        <taxon>Bacteria</taxon>
        <taxon>Pseudomonadati</taxon>
        <taxon>Pseudomonadota</taxon>
        <taxon>Alphaproteobacteria</taxon>
        <taxon>Acetobacterales</taxon>
        <taxon>Acetobacteraceae</taxon>
        <taxon>Craurococcus</taxon>
    </lineage>
</organism>
<evidence type="ECO:0000259" key="6">
    <source>
        <dbReference type="Pfam" id="PF25975"/>
    </source>
</evidence>
<comment type="similarity">
    <text evidence="1">Belongs to the membrane fusion protein (MFP) (TC 8.A.1) family.</text>
</comment>
<dbReference type="EMBL" id="BAAAFZ010000008">
    <property type="protein sequence ID" value="GAA0570403.1"/>
    <property type="molecule type" value="Genomic_DNA"/>
</dbReference>
<sequence length="403" mass="42036">MPDHNLPSRNPAPETASPPSAARPRRRGRRGLLLAALAAGALGLGGAALWSMRGPAVSGRAPSLPAAEPPPALTVAVAPAVARPMARAVVGDGSVVAWQELVVGAEAGGLRVVEVAVEAGDRVRQGQLLARLEDSVLAAQRDAAEAGVREAEAALRVAQQDLVRSVELSRGQIAARQTLEQREAAERQAVARLAASRARRDEAVARLAQTRIVAPTDGTVSRRTALLGTVVPMGQEMARLIRDDRLELDARVPELDLAAVEPGQRVRVVHGEREVEARVRAVAPTVAPETRLGTVHVALPPDSGLRPGMFARAEIQTEAATTLTVPQEALVFRDGRPAVFVLTGEDRVALRPLAAGRRREGVVEVLGGLAPGERVVVAGAGFLSDGDRVRLASAAPGGVAAAR</sequence>
<protein>
    <submittedName>
        <fullName evidence="7">Efflux RND transporter periplasmic adaptor subunit</fullName>
    </submittedName>
</protein>
<dbReference type="Pfam" id="PF25975">
    <property type="entry name" value="CzcB_C"/>
    <property type="match status" value="1"/>
</dbReference>
<keyword evidence="3" id="KW-0472">Membrane</keyword>
<dbReference type="Gene3D" id="1.10.287.470">
    <property type="entry name" value="Helix hairpin bin"/>
    <property type="match status" value="1"/>
</dbReference>
<dbReference type="Gene3D" id="2.40.50.100">
    <property type="match status" value="1"/>
</dbReference>
<dbReference type="InterPro" id="IPR058647">
    <property type="entry name" value="BSH_CzcB-like"/>
</dbReference>
<keyword evidence="3" id="KW-0812">Transmembrane</keyword>
<dbReference type="InterPro" id="IPR058649">
    <property type="entry name" value="CzcB_C"/>
</dbReference>
<dbReference type="NCBIfam" id="TIGR01730">
    <property type="entry name" value="RND_mfp"/>
    <property type="match status" value="1"/>
</dbReference>
<dbReference type="Proteomes" id="UP001501588">
    <property type="component" value="Unassembled WGS sequence"/>
</dbReference>
<reference evidence="8" key="1">
    <citation type="journal article" date="2019" name="Int. J. Syst. Evol. Microbiol.">
        <title>The Global Catalogue of Microorganisms (GCM) 10K type strain sequencing project: providing services to taxonomists for standard genome sequencing and annotation.</title>
        <authorList>
            <consortium name="The Broad Institute Genomics Platform"/>
            <consortium name="The Broad Institute Genome Sequencing Center for Infectious Disease"/>
            <person name="Wu L."/>
            <person name="Ma J."/>
        </authorList>
    </citation>
    <scope>NUCLEOTIDE SEQUENCE [LARGE SCALE GENOMIC DNA]</scope>
    <source>
        <strain evidence="8">JCM 9933</strain>
    </source>
</reference>
<feature type="region of interest" description="Disordered" evidence="2">
    <location>
        <begin position="1"/>
        <end position="26"/>
    </location>
</feature>
<dbReference type="PANTHER" id="PTHR30469">
    <property type="entry name" value="MULTIDRUG RESISTANCE PROTEIN MDTA"/>
    <property type="match status" value="1"/>
</dbReference>
<feature type="domain" description="CusB-like beta-barrel" evidence="4">
    <location>
        <begin position="248"/>
        <end position="318"/>
    </location>
</feature>
<gene>
    <name evidence="7" type="ORF">GCM10009416_06170</name>
</gene>
<keyword evidence="3" id="KW-1133">Transmembrane helix</keyword>
<feature type="transmembrane region" description="Helical" evidence="3">
    <location>
        <begin position="32"/>
        <end position="52"/>
    </location>
</feature>
<evidence type="ECO:0000259" key="4">
    <source>
        <dbReference type="Pfam" id="PF25954"/>
    </source>
</evidence>
<dbReference type="InterPro" id="IPR006311">
    <property type="entry name" value="TAT_signal"/>
</dbReference>
<evidence type="ECO:0000313" key="8">
    <source>
        <dbReference type="Proteomes" id="UP001501588"/>
    </source>
</evidence>
<dbReference type="Gene3D" id="2.40.420.20">
    <property type="match status" value="1"/>
</dbReference>
<dbReference type="PANTHER" id="PTHR30469:SF15">
    <property type="entry name" value="HLYD FAMILY OF SECRETION PROTEINS"/>
    <property type="match status" value="1"/>
</dbReference>
<evidence type="ECO:0000256" key="2">
    <source>
        <dbReference type="SAM" id="MobiDB-lite"/>
    </source>
</evidence>
<evidence type="ECO:0000313" key="7">
    <source>
        <dbReference type="EMBL" id="GAA0570403.1"/>
    </source>
</evidence>
<evidence type="ECO:0000256" key="3">
    <source>
        <dbReference type="SAM" id="Phobius"/>
    </source>
</evidence>
<comment type="caution">
    <text evidence="7">The sequence shown here is derived from an EMBL/GenBank/DDBJ whole genome shotgun (WGS) entry which is preliminary data.</text>
</comment>
<evidence type="ECO:0000256" key="1">
    <source>
        <dbReference type="ARBA" id="ARBA00009477"/>
    </source>
</evidence>
<dbReference type="Gene3D" id="2.40.30.170">
    <property type="match status" value="1"/>
</dbReference>
<proteinExistence type="inferred from homology"/>
<dbReference type="PROSITE" id="PS51318">
    <property type="entry name" value="TAT"/>
    <property type="match status" value="1"/>
</dbReference>
<dbReference type="InterPro" id="IPR058792">
    <property type="entry name" value="Beta-barrel_RND_2"/>
</dbReference>
<keyword evidence="8" id="KW-1185">Reference proteome</keyword>
<dbReference type="InterPro" id="IPR006143">
    <property type="entry name" value="RND_pump_MFP"/>
</dbReference>
<evidence type="ECO:0000259" key="5">
    <source>
        <dbReference type="Pfam" id="PF25973"/>
    </source>
</evidence>
<feature type="domain" description="CzcB-like barrel-sandwich hybrid" evidence="5">
    <location>
        <begin position="106"/>
        <end position="236"/>
    </location>
</feature>
<accession>A0ABP3PM51</accession>
<dbReference type="Pfam" id="PF25954">
    <property type="entry name" value="Beta-barrel_RND_2"/>
    <property type="match status" value="1"/>
</dbReference>
<dbReference type="Pfam" id="PF25973">
    <property type="entry name" value="BSH_CzcB"/>
    <property type="match status" value="1"/>
</dbReference>